<proteinExistence type="predicted"/>
<feature type="non-terminal residue" evidence="1">
    <location>
        <position position="316"/>
    </location>
</feature>
<protein>
    <recommendedName>
        <fullName evidence="2">ADP-ribosylglycohydrolase</fullName>
    </recommendedName>
</protein>
<dbReference type="AlphaFoldDB" id="A0A0F9E8F9"/>
<gene>
    <name evidence="1" type="ORF">LCGC14_2398270</name>
</gene>
<dbReference type="Gene3D" id="1.10.4080.10">
    <property type="entry name" value="ADP-ribosylation/Crystallin J1"/>
    <property type="match status" value="1"/>
</dbReference>
<accession>A0A0F9E8F9</accession>
<reference evidence="1" key="1">
    <citation type="journal article" date="2015" name="Nature">
        <title>Complex archaea that bridge the gap between prokaryotes and eukaryotes.</title>
        <authorList>
            <person name="Spang A."/>
            <person name="Saw J.H."/>
            <person name="Jorgensen S.L."/>
            <person name="Zaremba-Niedzwiedzka K."/>
            <person name="Martijn J."/>
            <person name="Lind A.E."/>
            <person name="van Eijk R."/>
            <person name="Schleper C."/>
            <person name="Guy L."/>
            <person name="Ettema T.J."/>
        </authorList>
    </citation>
    <scope>NUCLEOTIDE SEQUENCE</scope>
</reference>
<sequence>MTADPGLEERITGCLVGAAIGAELGFARCVEPERFAATGPEGIFEVELTATQSYRPQPHWTVLRSADALVHLGVRAYLASDGRATPEGFGELLRRDEGVAFPAWRWDGLHTVQEVLKEGMHPRLSGLGTCPCGLICAAMPAVGVYHFAHPDYAYLDGVELASVAQGRLGADWAGLCAAAIAAAFEKGATGEGVVDAVMKIAFENCRELFYELDWVLRRTNGLSEEAFLEQWCRDGGAPQLGRDNYWVAYNPLRFVLGLLSRYAGEPEKLLALLVVPPPFLYVPTISAVIGGAVAGAIHGPGGFSKAWRGWAEPIAQ</sequence>
<evidence type="ECO:0000313" key="1">
    <source>
        <dbReference type="EMBL" id="KKL26141.1"/>
    </source>
</evidence>
<dbReference type="EMBL" id="LAZR01035944">
    <property type="protein sequence ID" value="KKL26141.1"/>
    <property type="molecule type" value="Genomic_DNA"/>
</dbReference>
<comment type="caution">
    <text evidence="1">The sequence shown here is derived from an EMBL/GenBank/DDBJ whole genome shotgun (WGS) entry which is preliminary data.</text>
</comment>
<dbReference type="SUPFAM" id="SSF101478">
    <property type="entry name" value="ADP-ribosylglycohydrolase"/>
    <property type="match status" value="1"/>
</dbReference>
<organism evidence="1">
    <name type="scientific">marine sediment metagenome</name>
    <dbReference type="NCBI Taxonomy" id="412755"/>
    <lineage>
        <taxon>unclassified sequences</taxon>
        <taxon>metagenomes</taxon>
        <taxon>ecological metagenomes</taxon>
    </lineage>
</organism>
<name>A0A0F9E8F9_9ZZZZ</name>
<dbReference type="InterPro" id="IPR036705">
    <property type="entry name" value="Ribosyl_crysJ1_sf"/>
</dbReference>
<evidence type="ECO:0008006" key="2">
    <source>
        <dbReference type="Google" id="ProtNLM"/>
    </source>
</evidence>